<comment type="similarity">
    <text evidence="3">Belongs to the methyl-accepting chemotaxis (MCP) protein family.</text>
</comment>
<dbReference type="Proteomes" id="UP001199044">
    <property type="component" value="Unassembled WGS sequence"/>
</dbReference>
<evidence type="ECO:0000256" key="3">
    <source>
        <dbReference type="ARBA" id="ARBA00029447"/>
    </source>
</evidence>
<dbReference type="InterPro" id="IPR004090">
    <property type="entry name" value="Chemotax_Me-accpt_rcpt"/>
</dbReference>
<reference evidence="9" key="1">
    <citation type="submission" date="2023-07" db="EMBL/GenBank/DDBJ databases">
        <title>Molecular identification of indigenous halophilic bacteria isolated from red sea cost, biodegradation of synthetic dyes and assessment of degraded metabolite toxicity.</title>
        <authorList>
            <person name="Chaieb K."/>
            <person name="Altayb H.N."/>
        </authorList>
    </citation>
    <scope>NUCLEOTIDE SEQUENCE [LARGE SCALE GENOMIC DNA]</scope>
    <source>
        <strain evidence="9">K20</strain>
    </source>
</reference>
<gene>
    <name evidence="8" type="ORF">LDJ79_05135</name>
</gene>
<comment type="caution">
    <text evidence="8">The sequence shown here is derived from an EMBL/GenBank/DDBJ whole genome shotgun (WGS) entry which is preliminary data.</text>
</comment>
<dbReference type="CDD" id="cd06225">
    <property type="entry name" value="HAMP"/>
    <property type="match status" value="1"/>
</dbReference>
<evidence type="ECO:0000313" key="8">
    <source>
        <dbReference type="EMBL" id="MCA2015487.1"/>
    </source>
</evidence>
<feature type="domain" description="HAMP" evidence="7">
    <location>
        <begin position="181"/>
        <end position="235"/>
    </location>
</feature>
<feature type="domain" description="Methyl-accepting transducer" evidence="6">
    <location>
        <begin position="240"/>
        <end position="476"/>
    </location>
</feature>
<feature type="transmembrane region" description="Helical" evidence="5">
    <location>
        <begin position="161"/>
        <end position="184"/>
    </location>
</feature>
<dbReference type="SMART" id="SM00283">
    <property type="entry name" value="MA"/>
    <property type="match status" value="1"/>
</dbReference>
<evidence type="ECO:0000259" key="6">
    <source>
        <dbReference type="PROSITE" id="PS50111"/>
    </source>
</evidence>
<dbReference type="Pfam" id="PF00672">
    <property type="entry name" value="HAMP"/>
    <property type="match status" value="1"/>
</dbReference>
<evidence type="ECO:0000259" key="7">
    <source>
        <dbReference type="PROSITE" id="PS50885"/>
    </source>
</evidence>
<protein>
    <submittedName>
        <fullName evidence="8">Methyl-accepting chemotaxis protein</fullName>
    </submittedName>
</protein>
<dbReference type="PRINTS" id="PR00260">
    <property type="entry name" value="CHEMTRNSDUCR"/>
</dbReference>
<organism evidence="8 9">
    <name type="scientific">Vibrio tritonius</name>
    <dbReference type="NCBI Taxonomy" id="1435069"/>
    <lineage>
        <taxon>Bacteria</taxon>
        <taxon>Pseudomonadati</taxon>
        <taxon>Pseudomonadota</taxon>
        <taxon>Gammaproteobacteria</taxon>
        <taxon>Vibrionales</taxon>
        <taxon>Vibrionaceae</taxon>
        <taxon>Vibrio</taxon>
    </lineage>
</organism>
<dbReference type="PANTHER" id="PTHR32089:SF120">
    <property type="entry name" value="METHYL-ACCEPTING CHEMOTAXIS PROTEIN TLPQ"/>
    <property type="match status" value="1"/>
</dbReference>
<evidence type="ECO:0000256" key="1">
    <source>
        <dbReference type="ARBA" id="ARBA00004370"/>
    </source>
</evidence>
<keyword evidence="5" id="KW-0472">Membrane</keyword>
<dbReference type="InterPro" id="IPR003660">
    <property type="entry name" value="HAMP_dom"/>
</dbReference>
<dbReference type="Pfam" id="PF00015">
    <property type="entry name" value="MCPsignal"/>
    <property type="match status" value="1"/>
</dbReference>
<evidence type="ECO:0000256" key="5">
    <source>
        <dbReference type="SAM" id="Phobius"/>
    </source>
</evidence>
<keyword evidence="5" id="KW-0812">Transmembrane</keyword>
<dbReference type="SMART" id="SM00304">
    <property type="entry name" value="HAMP"/>
    <property type="match status" value="1"/>
</dbReference>
<keyword evidence="9" id="KW-1185">Reference proteome</keyword>
<dbReference type="InterPro" id="IPR004089">
    <property type="entry name" value="MCPsignal_dom"/>
</dbReference>
<feature type="transmembrane region" description="Helical" evidence="5">
    <location>
        <begin position="7"/>
        <end position="27"/>
    </location>
</feature>
<sequence>MLKSAKTIFIIQLIVAITLVLGVTGYLDYTSSKTDLYEKLDARIENVGHRLGLSLPAAIWNFNLDAAKLSIASELRSSDLRSVKVLNPQGDIVLYVALDPDDQSKLIELDGKTPPKSDEFEAKTDLVYSEYGSENAVGSAVVYYHAHTAEQQLASSLRKNIYQVIILDVVMVIILIISLSTTLLRPLRELTERISQLSSGDGDLSHVIPPARYSEFQQITDSINNFTRSLRDIVADVTDSSAQLKDSAETTERMALEGSQQIDLQQNSLSVVATAATEMTQSIATVADTATVAASQATETANLVKVVIKTIDESSTEIFNMRSEMNNVNAEMHKLLEEGRNISTVVNVINEISEQTNLLALNAAIEAARAGDHGRGFAVVAEEVRNLSQKTSESTDQIQNNIRALSGATESVEKEINRISTLLEKTATQVSESQQSVIQVTDNISEIAQQNSQISQATDEQRLTIEDVSRAIVEASEATYELASGAKETASRTKDVLQLSSTIRSHMQKFKI</sequence>
<comment type="subcellular location">
    <subcellularLocation>
        <location evidence="1">Membrane</location>
    </subcellularLocation>
</comment>
<dbReference type="RefSeq" id="WP_225249818.1">
    <property type="nucleotide sequence ID" value="NZ_JAIWIU010000029.1"/>
</dbReference>
<dbReference type="PANTHER" id="PTHR32089">
    <property type="entry name" value="METHYL-ACCEPTING CHEMOTAXIS PROTEIN MCPB"/>
    <property type="match status" value="1"/>
</dbReference>
<dbReference type="Gene3D" id="1.10.287.950">
    <property type="entry name" value="Methyl-accepting chemotaxis protein"/>
    <property type="match status" value="1"/>
</dbReference>
<dbReference type="PROSITE" id="PS50885">
    <property type="entry name" value="HAMP"/>
    <property type="match status" value="1"/>
</dbReference>
<accession>A0ABS7YKG8</accession>
<dbReference type="PROSITE" id="PS50111">
    <property type="entry name" value="CHEMOTAXIS_TRANSDUC_2"/>
    <property type="match status" value="1"/>
</dbReference>
<keyword evidence="5" id="KW-1133">Transmembrane helix</keyword>
<evidence type="ECO:0000256" key="2">
    <source>
        <dbReference type="ARBA" id="ARBA00023224"/>
    </source>
</evidence>
<dbReference type="SUPFAM" id="SSF58104">
    <property type="entry name" value="Methyl-accepting chemotaxis protein (MCP) signaling domain"/>
    <property type="match status" value="1"/>
</dbReference>
<proteinExistence type="inferred from homology"/>
<evidence type="ECO:0000313" key="9">
    <source>
        <dbReference type="Proteomes" id="UP001199044"/>
    </source>
</evidence>
<evidence type="ECO:0000256" key="4">
    <source>
        <dbReference type="PROSITE-ProRule" id="PRU00284"/>
    </source>
</evidence>
<dbReference type="EMBL" id="JAIWIU010000029">
    <property type="protein sequence ID" value="MCA2015487.1"/>
    <property type="molecule type" value="Genomic_DNA"/>
</dbReference>
<name>A0ABS7YKG8_9VIBR</name>
<keyword evidence="2 4" id="KW-0807">Transducer</keyword>